<protein>
    <submittedName>
        <fullName evidence="1">Uncharacterized protein</fullName>
    </submittedName>
</protein>
<gene>
    <name evidence="1" type="ORF">LRS13_14290</name>
</gene>
<evidence type="ECO:0000313" key="1">
    <source>
        <dbReference type="EMBL" id="UUY01893.1"/>
    </source>
</evidence>
<dbReference type="EMBL" id="CP088295">
    <property type="protein sequence ID" value="UUY01893.1"/>
    <property type="molecule type" value="Genomic_DNA"/>
</dbReference>
<proteinExistence type="predicted"/>
<sequence>MSSFATSNDPAVRLAELDAAVTDAWIDYREALRNLEGAPYVEAEAEAWDHLQTELEQLDAERRALVG</sequence>
<dbReference type="Proteomes" id="UP001058860">
    <property type="component" value="Chromosome"/>
</dbReference>
<accession>A0ABY5PB30</accession>
<organism evidence="1 2">
    <name type="scientific">Svornostia abyssi</name>
    <dbReference type="NCBI Taxonomy" id="2898438"/>
    <lineage>
        <taxon>Bacteria</taxon>
        <taxon>Bacillati</taxon>
        <taxon>Actinomycetota</taxon>
        <taxon>Thermoleophilia</taxon>
        <taxon>Solirubrobacterales</taxon>
        <taxon>Baekduiaceae</taxon>
        <taxon>Svornostia</taxon>
    </lineage>
</organism>
<evidence type="ECO:0000313" key="2">
    <source>
        <dbReference type="Proteomes" id="UP001058860"/>
    </source>
</evidence>
<dbReference type="RefSeq" id="WP_353862434.1">
    <property type="nucleotide sequence ID" value="NZ_CP088295.1"/>
</dbReference>
<reference evidence="2" key="1">
    <citation type="submission" date="2021-11" db="EMBL/GenBank/DDBJ databases">
        <title>Cultivation dependent microbiological survey of springs from the worlds oldest radium mine currently devoted to the extraction of radon-saturated water.</title>
        <authorList>
            <person name="Kapinusova G."/>
            <person name="Smrhova T."/>
            <person name="Strejcek M."/>
            <person name="Suman J."/>
            <person name="Jani K."/>
            <person name="Pajer P."/>
            <person name="Uhlik O."/>
        </authorList>
    </citation>
    <scope>NUCLEOTIDE SEQUENCE [LARGE SCALE GENOMIC DNA]</scope>
    <source>
        <strain evidence="2">J379</strain>
    </source>
</reference>
<name>A0ABY5PB30_9ACTN</name>
<keyword evidence="2" id="KW-1185">Reference proteome</keyword>